<protein>
    <submittedName>
        <fullName evidence="2">Uncharacterized protein</fullName>
    </submittedName>
</protein>
<evidence type="ECO:0000256" key="1">
    <source>
        <dbReference type="SAM" id="Phobius"/>
    </source>
</evidence>
<dbReference type="AlphaFoldDB" id="A0A067DDB6"/>
<keyword evidence="3" id="KW-1185">Reference proteome</keyword>
<proteinExistence type="predicted"/>
<organism evidence="2 3">
    <name type="scientific">Citrus sinensis</name>
    <name type="common">Sweet orange</name>
    <name type="synonym">Citrus aurantium var. sinensis</name>
    <dbReference type="NCBI Taxonomy" id="2711"/>
    <lineage>
        <taxon>Eukaryota</taxon>
        <taxon>Viridiplantae</taxon>
        <taxon>Streptophyta</taxon>
        <taxon>Embryophyta</taxon>
        <taxon>Tracheophyta</taxon>
        <taxon>Spermatophyta</taxon>
        <taxon>Magnoliopsida</taxon>
        <taxon>eudicotyledons</taxon>
        <taxon>Gunneridae</taxon>
        <taxon>Pentapetalae</taxon>
        <taxon>rosids</taxon>
        <taxon>malvids</taxon>
        <taxon>Sapindales</taxon>
        <taxon>Rutaceae</taxon>
        <taxon>Aurantioideae</taxon>
        <taxon>Citrus</taxon>
    </lineage>
</organism>
<dbReference type="Proteomes" id="UP000027120">
    <property type="component" value="Unassembled WGS sequence"/>
</dbReference>
<keyword evidence="1" id="KW-0472">Membrane</keyword>
<keyword evidence="1" id="KW-0812">Transmembrane</keyword>
<evidence type="ECO:0000313" key="2">
    <source>
        <dbReference type="EMBL" id="KDO40823.1"/>
    </source>
</evidence>
<evidence type="ECO:0000313" key="3">
    <source>
        <dbReference type="Proteomes" id="UP000027120"/>
    </source>
</evidence>
<gene>
    <name evidence="2" type="ORF">CISIN_1g032801mg</name>
</gene>
<dbReference type="EMBL" id="KK785806">
    <property type="protein sequence ID" value="KDO40823.1"/>
    <property type="molecule type" value="Genomic_DNA"/>
</dbReference>
<feature type="transmembrane region" description="Helical" evidence="1">
    <location>
        <begin position="48"/>
        <end position="70"/>
    </location>
</feature>
<reference evidence="2 3" key="1">
    <citation type="submission" date="2014-04" db="EMBL/GenBank/DDBJ databases">
        <authorList>
            <consortium name="International Citrus Genome Consortium"/>
            <person name="Gmitter F."/>
            <person name="Chen C."/>
            <person name="Farmerie W."/>
            <person name="Harkins T."/>
            <person name="Desany B."/>
            <person name="Mohiuddin M."/>
            <person name="Kodira C."/>
            <person name="Borodovsky M."/>
            <person name="Lomsadze A."/>
            <person name="Burns P."/>
            <person name="Jenkins J."/>
            <person name="Prochnik S."/>
            <person name="Shu S."/>
            <person name="Chapman J."/>
            <person name="Pitluck S."/>
            <person name="Schmutz J."/>
            <person name="Rokhsar D."/>
        </authorList>
    </citation>
    <scope>NUCLEOTIDE SEQUENCE</scope>
</reference>
<keyword evidence="1" id="KW-1133">Transmembrane helix</keyword>
<sequence length="133" mass="15377">MPFPCFDLCLTAWRESETVFHGTVVGAAILDFFATGFFLDVDDLEVDAFLFGIVTVISLTGNYTSFYELSKGIYLRRSMRSLQHLLYKFFITMLEKPEYINQINKYIRETENAYNPKAYMCCCGNICNLHCVE</sequence>
<accession>A0A067DDB6</accession>
<name>A0A067DDB6_CITSI</name>